<dbReference type="InterPro" id="IPR024618">
    <property type="entry name" value="DUF3857"/>
</dbReference>
<sequence length="783" mass="87203">MLVEHHRFRPATYQGRPLLLALMVTTAVLGFAQNAQADAERTVPVAKAPSWVSAVERREHAPGNEVAEQGGVIDEVVDDQYRVDASVEHYAHRVKRIVSAAGVDEVGQVQIEFDPIYEHLTLHHVSILRGAASIDALTMATVRVTDVESEADQRVYNGRRSAHVLIHDLRVGDVVDYDYTVEGQNPVLGGRFVTIEPLATSHPTEYLRVRILAPPSRTLASRTSGMTLEPVTRTADGMRELTWERRDVPEPVYERGAPSWYFQRPRLTVSEFDSWRSVAAWSVPLFEEAGRPTVEVTAAANDIAQKHATPAARALAALRFVQDDVRYLGIEMGANSHRPHPASDVLKQRFGDCKDKSVLLIALLTALGIEAHAVLVDTVLGEHVENELPSPYAFNHAVVRILLEGKPIWVDPTRSLERGPLGAAPLRYGKALVAARDTNALSTIEAPFPRDPTVVTFESFRFGDTDGRLDVVRTFRDADARAIRHRLAGVPRAKIQKRYLDEYATMYPTIEVREEMTVEDRPDEDAVVLREHYVMLKVVKEGDFSVRAHGIADIVGATQSAKRNAPLGIEYPAFEHHQIELYTDDGIRFPDPPDDTFQDSALIFTVRSETHDKRAILDFEVRTLRDFVPPNEVAEHMALVDRIRDATYFSFTPSNKPRKGTSTPLTLLSAIGALFGIVGLIVMIRHGSLSWLRTRWSRGPRSAEPRERRSGDGDTAATATWVLSRSAAEKLVLGPKCHCGARFTGPLPDSSWSAVLFDGRTITSARVVCDECDKIRIRYFEIN</sequence>
<accession>A0ABZ2L399</accession>
<feature type="domain" description="Transglutaminase-like" evidence="3">
    <location>
        <begin position="298"/>
        <end position="379"/>
    </location>
</feature>
<feature type="transmembrane region" description="Helical" evidence="1">
    <location>
        <begin position="665"/>
        <end position="684"/>
    </location>
</feature>
<dbReference type="SUPFAM" id="SSF54001">
    <property type="entry name" value="Cysteine proteinases"/>
    <property type="match status" value="1"/>
</dbReference>
<keyword evidence="1" id="KW-0812">Transmembrane</keyword>
<evidence type="ECO:0000313" key="5">
    <source>
        <dbReference type="EMBL" id="WXB05422.1"/>
    </source>
</evidence>
<dbReference type="InterPro" id="IPR038765">
    <property type="entry name" value="Papain-like_cys_pep_sf"/>
</dbReference>
<keyword evidence="1" id="KW-0472">Membrane</keyword>
<name>A0ABZ2L399_9BACT</name>
<evidence type="ECO:0000259" key="3">
    <source>
        <dbReference type="Pfam" id="PF01841"/>
    </source>
</evidence>
<evidence type="ECO:0000259" key="4">
    <source>
        <dbReference type="Pfam" id="PF12969"/>
    </source>
</evidence>
<dbReference type="Pfam" id="PF12969">
    <property type="entry name" value="DUF3857"/>
    <property type="match status" value="1"/>
</dbReference>
<reference evidence="5" key="1">
    <citation type="submission" date="2021-12" db="EMBL/GenBank/DDBJ databases">
        <title>Discovery of the Pendulisporaceae a myxobacterial family with distinct sporulation behavior and unique specialized metabolism.</title>
        <authorList>
            <person name="Garcia R."/>
            <person name="Popoff A."/>
            <person name="Bader C.D."/>
            <person name="Loehr J."/>
            <person name="Walesch S."/>
            <person name="Walt C."/>
            <person name="Boldt J."/>
            <person name="Bunk B."/>
            <person name="Haeckl F.J.F.P.J."/>
            <person name="Gunesch A.P."/>
            <person name="Birkelbach J."/>
            <person name="Nuebel U."/>
            <person name="Pietschmann T."/>
            <person name="Bach T."/>
            <person name="Mueller R."/>
        </authorList>
    </citation>
    <scope>NUCLEOTIDE SEQUENCE</scope>
    <source>
        <strain evidence="5">MSr11367</strain>
    </source>
</reference>
<protein>
    <submittedName>
        <fullName evidence="5">DUF3857 domain-containing protein</fullName>
    </submittedName>
</protein>
<proteinExistence type="predicted"/>
<dbReference type="InterPro" id="IPR002931">
    <property type="entry name" value="Transglutaminase-like"/>
</dbReference>
<dbReference type="Gene3D" id="2.60.40.3140">
    <property type="match status" value="1"/>
</dbReference>
<evidence type="ECO:0000313" key="6">
    <source>
        <dbReference type="Proteomes" id="UP001374803"/>
    </source>
</evidence>
<dbReference type="EMBL" id="CP089983">
    <property type="protein sequence ID" value="WXB05422.1"/>
    <property type="molecule type" value="Genomic_DNA"/>
</dbReference>
<keyword evidence="1" id="KW-1133">Transmembrane helix</keyword>
<dbReference type="RefSeq" id="WP_394835068.1">
    <property type="nucleotide sequence ID" value="NZ_CP089929.1"/>
</dbReference>
<dbReference type="Pfam" id="PF01841">
    <property type="entry name" value="Transglut_core"/>
    <property type="match status" value="1"/>
</dbReference>
<organism evidence="5 6">
    <name type="scientific">Pendulispora rubella</name>
    <dbReference type="NCBI Taxonomy" id="2741070"/>
    <lineage>
        <taxon>Bacteria</taxon>
        <taxon>Pseudomonadati</taxon>
        <taxon>Myxococcota</taxon>
        <taxon>Myxococcia</taxon>
        <taxon>Myxococcales</taxon>
        <taxon>Sorangiineae</taxon>
        <taxon>Pendulisporaceae</taxon>
        <taxon>Pendulispora</taxon>
    </lineage>
</organism>
<feature type="domain" description="DUF3857" evidence="4">
    <location>
        <begin position="84"/>
        <end position="250"/>
    </location>
</feature>
<gene>
    <name evidence="5" type="ORF">LVJ94_52075</name>
</gene>
<feature type="signal peptide" evidence="2">
    <location>
        <begin position="1"/>
        <end position="37"/>
    </location>
</feature>
<keyword evidence="6" id="KW-1185">Reference proteome</keyword>
<dbReference type="Proteomes" id="UP001374803">
    <property type="component" value="Chromosome"/>
</dbReference>
<keyword evidence="2" id="KW-0732">Signal</keyword>
<feature type="chain" id="PRO_5046370901" evidence="2">
    <location>
        <begin position="38"/>
        <end position="783"/>
    </location>
</feature>
<dbReference type="Gene3D" id="3.10.620.30">
    <property type="match status" value="1"/>
</dbReference>
<evidence type="ECO:0000256" key="1">
    <source>
        <dbReference type="SAM" id="Phobius"/>
    </source>
</evidence>
<evidence type="ECO:0000256" key="2">
    <source>
        <dbReference type="SAM" id="SignalP"/>
    </source>
</evidence>